<dbReference type="EMBL" id="JAYMYR010000006">
    <property type="protein sequence ID" value="KAK7357836.1"/>
    <property type="molecule type" value="Genomic_DNA"/>
</dbReference>
<evidence type="ECO:0000313" key="1">
    <source>
        <dbReference type="EMBL" id="KAK7357836.1"/>
    </source>
</evidence>
<accession>A0AAN9MPV3</accession>
<comment type="caution">
    <text evidence="1">The sequence shown here is derived from an EMBL/GenBank/DDBJ whole genome shotgun (WGS) entry which is preliminary data.</text>
</comment>
<dbReference type="Proteomes" id="UP001374584">
    <property type="component" value="Unassembled WGS sequence"/>
</dbReference>
<evidence type="ECO:0000313" key="2">
    <source>
        <dbReference type="Proteomes" id="UP001374584"/>
    </source>
</evidence>
<name>A0AAN9MPV3_PHACN</name>
<reference evidence="1 2" key="1">
    <citation type="submission" date="2024-01" db="EMBL/GenBank/DDBJ databases">
        <title>The genomes of 5 underutilized Papilionoideae crops provide insights into root nodulation and disease resistanc.</title>
        <authorList>
            <person name="Jiang F."/>
        </authorList>
    </citation>
    <scope>NUCLEOTIDE SEQUENCE [LARGE SCALE GENOMIC DNA]</scope>
    <source>
        <strain evidence="1">JINMINGXINNONG_FW02</strain>
        <tissue evidence="1">Leaves</tissue>
    </source>
</reference>
<protein>
    <submittedName>
        <fullName evidence="1">Uncharacterized protein</fullName>
    </submittedName>
</protein>
<organism evidence="1 2">
    <name type="scientific">Phaseolus coccineus</name>
    <name type="common">Scarlet runner bean</name>
    <name type="synonym">Phaseolus multiflorus</name>
    <dbReference type="NCBI Taxonomy" id="3886"/>
    <lineage>
        <taxon>Eukaryota</taxon>
        <taxon>Viridiplantae</taxon>
        <taxon>Streptophyta</taxon>
        <taxon>Embryophyta</taxon>
        <taxon>Tracheophyta</taxon>
        <taxon>Spermatophyta</taxon>
        <taxon>Magnoliopsida</taxon>
        <taxon>eudicotyledons</taxon>
        <taxon>Gunneridae</taxon>
        <taxon>Pentapetalae</taxon>
        <taxon>rosids</taxon>
        <taxon>fabids</taxon>
        <taxon>Fabales</taxon>
        <taxon>Fabaceae</taxon>
        <taxon>Papilionoideae</taxon>
        <taxon>50 kb inversion clade</taxon>
        <taxon>NPAAA clade</taxon>
        <taxon>indigoferoid/millettioid clade</taxon>
        <taxon>Phaseoleae</taxon>
        <taxon>Phaseolus</taxon>
    </lineage>
</organism>
<dbReference type="AlphaFoldDB" id="A0AAN9MPV3"/>
<gene>
    <name evidence="1" type="ORF">VNO80_17133</name>
</gene>
<sequence>MGTEREFTKTRSERAKTTNQGEMVSLMIKLQWKTKPGYTIFTWLLPRRRSRLEDHVNVKDQLSPKTLARAQEHDASTLPHFFRRCFCVHINLSAEKVKGFCFLCFFKTKHKIHSWLHLQPNPPLLFTPIAIA</sequence>
<keyword evidence="2" id="KW-1185">Reference proteome</keyword>
<proteinExistence type="predicted"/>